<evidence type="ECO:0000256" key="1">
    <source>
        <dbReference type="ARBA" id="ARBA00022723"/>
    </source>
</evidence>
<dbReference type="InterPro" id="IPR017900">
    <property type="entry name" value="4Fe4S_Fe_S_CS"/>
</dbReference>
<dbReference type="SUPFAM" id="SSF54862">
    <property type="entry name" value="4Fe-4S ferredoxins"/>
    <property type="match status" value="1"/>
</dbReference>
<evidence type="ECO:0000256" key="3">
    <source>
        <dbReference type="ARBA" id="ARBA00023014"/>
    </source>
</evidence>
<dbReference type="PROSITE" id="PS51379">
    <property type="entry name" value="4FE4S_FER_2"/>
    <property type="match status" value="2"/>
</dbReference>
<dbReference type="GO" id="GO:0046872">
    <property type="term" value="F:metal ion binding"/>
    <property type="evidence" value="ECO:0007669"/>
    <property type="project" value="UniProtKB-KW"/>
</dbReference>
<comment type="caution">
    <text evidence="5">The sequence shown here is derived from an EMBL/GenBank/DDBJ whole genome shotgun (WGS) entry which is preliminary data.</text>
</comment>
<protein>
    <recommendedName>
        <fullName evidence="4">4Fe-4S ferredoxin-type domain-containing protein</fullName>
    </recommendedName>
</protein>
<name>A0A4Z0V8Y0_9BACT</name>
<keyword evidence="2" id="KW-0408">Iron</keyword>
<sequence length="247" mass="26921">MKILYFTTTGNSLAVARAIGGELLSVVGLLVSGVGGLRDDDGVGVVCPVYFGELPLPVSELLSRIVIDAPYRFLVLTCGSTPAMAVRASGGWDYVRSILMVDNYFPMFDVGEQIAGVGRKRVDEHLAEICADISMRRRFVESPTVFGRLAGWWMRCFPLRSDAYRRFYVEDSCSGCGICARLCPVGNIVLLNGRPMIGEGCLICGACYHNCPSAAVRYNGEKSRVQYRHPGVSLVDIMSQSGSVEKE</sequence>
<dbReference type="NCBIfam" id="NF038196">
    <property type="entry name" value="ferrodoxin_EFR1"/>
    <property type="match status" value="1"/>
</dbReference>
<evidence type="ECO:0000313" key="5">
    <source>
        <dbReference type="EMBL" id="TGG39852.1"/>
    </source>
</evidence>
<evidence type="ECO:0000313" key="6">
    <source>
        <dbReference type="Proteomes" id="UP000297635"/>
    </source>
</evidence>
<keyword evidence="3" id="KW-0411">Iron-sulfur</keyword>
<dbReference type="EMBL" id="SJSA01000001">
    <property type="protein sequence ID" value="TGG39852.1"/>
    <property type="molecule type" value="Genomic_DNA"/>
</dbReference>
<dbReference type="RefSeq" id="WP_135470723.1">
    <property type="nucleotide sequence ID" value="NZ_CASJDB010000021.1"/>
</dbReference>
<organism evidence="5 6">
    <name type="scientific">Duncaniella freteri</name>
    <dbReference type="NCBI Taxonomy" id="2530391"/>
    <lineage>
        <taxon>Bacteria</taxon>
        <taxon>Pseudomonadati</taxon>
        <taxon>Bacteroidota</taxon>
        <taxon>Bacteroidia</taxon>
        <taxon>Bacteroidales</taxon>
        <taxon>Muribaculaceae</taxon>
        <taxon>Duncaniella</taxon>
    </lineage>
</organism>
<dbReference type="SUPFAM" id="SSF52218">
    <property type="entry name" value="Flavoproteins"/>
    <property type="match status" value="1"/>
</dbReference>
<keyword evidence="6" id="KW-1185">Reference proteome</keyword>
<dbReference type="GO" id="GO:0051536">
    <property type="term" value="F:iron-sulfur cluster binding"/>
    <property type="evidence" value="ECO:0007669"/>
    <property type="project" value="UniProtKB-KW"/>
</dbReference>
<dbReference type="Pfam" id="PF00037">
    <property type="entry name" value="Fer4"/>
    <property type="match status" value="1"/>
</dbReference>
<dbReference type="Gene3D" id="3.30.70.20">
    <property type="match status" value="1"/>
</dbReference>
<dbReference type="PROSITE" id="PS00198">
    <property type="entry name" value="4FE4S_FER_1"/>
    <property type="match status" value="2"/>
</dbReference>
<dbReference type="GeneID" id="82148883"/>
<dbReference type="InterPro" id="IPR047964">
    <property type="entry name" value="EFR1-like"/>
</dbReference>
<keyword evidence="1" id="KW-0479">Metal-binding</keyword>
<gene>
    <name evidence="5" type="ORF">EZ315_03695</name>
</gene>
<dbReference type="AlphaFoldDB" id="A0A4Z0V8Y0"/>
<accession>A0A4Z0V8Y0</accession>
<proteinExistence type="predicted"/>
<evidence type="ECO:0000259" key="4">
    <source>
        <dbReference type="PROSITE" id="PS51379"/>
    </source>
</evidence>
<dbReference type="InterPro" id="IPR017896">
    <property type="entry name" value="4Fe4S_Fe-S-bd"/>
</dbReference>
<feature type="domain" description="4Fe-4S ferredoxin-type" evidence="4">
    <location>
        <begin position="164"/>
        <end position="193"/>
    </location>
</feature>
<reference evidence="5 6" key="1">
    <citation type="submission" date="2019-02" db="EMBL/GenBank/DDBJ databases">
        <title>Isolation and identification of novel species under the genus Muribaculum.</title>
        <authorList>
            <person name="Miyake S."/>
            <person name="Ding Y."/>
            <person name="Low A."/>
            <person name="Soh M."/>
            <person name="Seedorf H."/>
        </authorList>
    </citation>
    <scope>NUCLEOTIDE SEQUENCE [LARGE SCALE GENOMIC DNA]</scope>
    <source>
        <strain evidence="5 6">TLL-A3</strain>
    </source>
</reference>
<dbReference type="Proteomes" id="UP000297635">
    <property type="component" value="Unassembled WGS sequence"/>
</dbReference>
<evidence type="ECO:0000256" key="2">
    <source>
        <dbReference type="ARBA" id="ARBA00023004"/>
    </source>
</evidence>
<feature type="domain" description="4Fe-4S ferredoxin-type" evidence="4">
    <location>
        <begin position="194"/>
        <end position="221"/>
    </location>
</feature>
<dbReference type="InterPro" id="IPR029039">
    <property type="entry name" value="Flavoprotein-like_sf"/>
</dbReference>